<reference evidence="1 2" key="1">
    <citation type="submission" date="2015-05" db="EMBL/GenBank/DDBJ databases">
        <title>Distinctive expansion of gene families associated with plant cell wall degradation and secondary metabolism in the genomes of grapevine trunk pathogens.</title>
        <authorList>
            <person name="Lawrence D.P."/>
            <person name="Travadon R."/>
            <person name="Rolshausen P.E."/>
            <person name="Baumgartner K."/>
        </authorList>
    </citation>
    <scope>NUCLEOTIDE SEQUENCE [LARGE SCALE GENOMIC DNA]</scope>
    <source>
        <strain evidence="1">UCRPC4</strain>
    </source>
</reference>
<gene>
    <name evidence="1" type="ORF">UCRPC4_g04147</name>
</gene>
<name>A0A0G2GVB6_PHACM</name>
<dbReference type="EMBL" id="LCWF01000095">
    <property type="protein sequence ID" value="KKY20680.1"/>
    <property type="molecule type" value="Genomic_DNA"/>
</dbReference>
<evidence type="ECO:0000313" key="2">
    <source>
        <dbReference type="Proteomes" id="UP000053317"/>
    </source>
</evidence>
<dbReference type="OrthoDB" id="2593732at2759"/>
<dbReference type="AlphaFoldDB" id="A0A0G2GVB6"/>
<accession>A0A0G2GVB6</accession>
<protein>
    <submittedName>
        <fullName evidence="1">Uncharacterized protein</fullName>
    </submittedName>
</protein>
<proteinExistence type="predicted"/>
<reference evidence="1 2" key="2">
    <citation type="submission" date="2015-05" db="EMBL/GenBank/DDBJ databases">
        <authorList>
            <person name="Morales-Cruz A."/>
            <person name="Amrine K.C."/>
            <person name="Cantu D."/>
        </authorList>
    </citation>
    <scope>NUCLEOTIDE SEQUENCE [LARGE SCALE GENOMIC DNA]</scope>
    <source>
        <strain evidence="1">UCRPC4</strain>
    </source>
</reference>
<comment type="caution">
    <text evidence="1">The sequence shown here is derived from an EMBL/GenBank/DDBJ whole genome shotgun (WGS) entry which is preliminary data.</text>
</comment>
<organism evidence="1 2">
    <name type="scientific">Phaeomoniella chlamydospora</name>
    <name type="common">Phaeoacremonium chlamydosporum</name>
    <dbReference type="NCBI Taxonomy" id="158046"/>
    <lineage>
        <taxon>Eukaryota</taxon>
        <taxon>Fungi</taxon>
        <taxon>Dikarya</taxon>
        <taxon>Ascomycota</taxon>
        <taxon>Pezizomycotina</taxon>
        <taxon>Eurotiomycetes</taxon>
        <taxon>Chaetothyriomycetidae</taxon>
        <taxon>Phaeomoniellales</taxon>
        <taxon>Phaeomoniellaceae</taxon>
        <taxon>Phaeomoniella</taxon>
    </lineage>
</organism>
<keyword evidence="2" id="KW-1185">Reference proteome</keyword>
<sequence length="325" mass="36915">MIAMYTDSKEFWTIVVPQASWVYPQVRHAMTAISLTDQHLASGETNFDTELRVPKASYHYGQAIKGLMDDNACDKACMMATAMLLFTFEHINGDYNSSGLHFTAAVKIANTLQQDKRPARTGDTSRIVNTILVWLQENQRYESAMKSAETLRAFNQPTPPVMCSEKGFQSLAEADLILKDFIKAFIGRQRHDEASMAQARAFLARWQTLFFKYRYCGPEPLFNQRTTHLALNIARSLVILRDPQTDLTDATQWKLVISATESILNNEPVISTLFESILHILEYAIEKCPIELQSKNARRLKKQILGHKDKAQNITSQATHVSRLQ</sequence>
<dbReference type="Proteomes" id="UP000053317">
    <property type="component" value="Unassembled WGS sequence"/>
</dbReference>
<evidence type="ECO:0000313" key="1">
    <source>
        <dbReference type="EMBL" id="KKY20680.1"/>
    </source>
</evidence>